<dbReference type="GO" id="GO:0007005">
    <property type="term" value="P:mitochondrion organization"/>
    <property type="evidence" value="ECO:0007669"/>
    <property type="project" value="TreeGrafter"/>
</dbReference>
<feature type="region of interest" description="Disordered" evidence="2">
    <location>
        <begin position="951"/>
        <end position="992"/>
    </location>
</feature>
<dbReference type="GO" id="GO:0003729">
    <property type="term" value="F:mRNA binding"/>
    <property type="evidence" value="ECO:0007669"/>
    <property type="project" value="TreeGrafter"/>
</dbReference>
<reference evidence="3" key="1">
    <citation type="journal article" date="2020" name="Stud. Mycol.">
        <title>101 Dothideomycetes genomes: a test case for predicting lifestyles and emergence of pathogens.</title>
        <authorList>
            <person name="Haridas S."/>
            <person name="Albert R."/>
            <person name="Binder M."/>
            <person name="Bloem J."/>
            <person name="Labutti K."/>
            <person name="Salamov A."/>
            <person name="Andreopoulos B."/>
            <person name="Baker S."/>
            <person name="Barry K."/>
            <person name="Bills G."/>
            <person name="Bluhm B."/>
            <person name="Cannon C."/>
            <person name="Castanera R."/>
            <person name="Culley D."/>
            <person name="Daum C."/>
            <person name="Ezra D."/>
            <person name="Gonzalez J."/>
            <person name="Henrissat B."/>
            <person name="Kuo A."/>
            <person name="Liang C."/>
            <person name="Lipzen A."/>
            <person name="Lutzoni F."/>
            <person name="Magnuson J."/>
            <person name="Mondo S."/>
            <person name="Nolan M."/>
            <person name="Ohm R."/>
            <person name="Pangilinan J."/>
            <person name="Park H.-J."/>
            <person name="Ramirez L."/>
            <person name="Alfaro M."/>
            <person name="Sun H."/>
            <person name="Tritt A."/>
            <person name="Yoshinaga Y."/>
            <person name="Zwiers L.-H."/>
            <person name="Turgeon B."/>
            <person name="Goodwin S."/>
            <person name="Spatafora J."/>
            <person name="Crous P."/>
            <person name="Grigoriev I."/>
        </authorList>
    </citation>
    <scope>NUCLEOTIDE SEQUENCE</scope>
    <source>
        <strain evidence="3">CBS 122367</strain>
    </source>
</reference>
<dbReference type="InterPro" id="IPR051114">
    <property type="entry name" value="Mito_RNA_Proc_CCM1"/>
</dbReference>
<dbReference type="Proteomes" id="UP000799291">
    <property type="component" value="Unassembled WGS sequence"/>
</dbReference>
<evidence type="ECO:0000256" key="2">
    <source>
        <dbReference type="SAM" id="MobiDB-lite"/>
    </source>
</evidence>
<feature type="region of interest" description="Disordered" evidence="2">
    <location>
        <begin position="38"/>
        <end position="129"/>
    </location>
</feature>
<evidence type="ECO:0000313" key="3">
    <source>
        <dbReference type="EMBL" id="KAF2683740.1"/>
    </source>
</evidence>
<dbReference type="GO" id="GO:0005739">
    <property type="term" value="C:mitochondrion"/>
    <property type="evidence" value="ECO:0007669"/>
    <property type="project" value="TreeGrafter"/>
</dbReference>
<feature type="repeat" description="PPR" evidence="1">
    <location>
        <begin position="502"/>
        <end position="536"/>
    </location>
</feature>
<organism evidence="3 4">
    <name type="scientific">Lentithecium fluviatile CBS 122367</name>
    <dbReference type="NCBI Taxonomy" id="1168545"/>
    <lineage>
        <taxon>Eukaryota</taxon>
        <taxon>Fungi</taxon>
        <taxon>Dikarya</taxon>
        <taxon>Ascomycota</taxon>
        <taxon>Pezizomycotina</taxon>
        <taxon>Dothideomycetes</taxon>
        <taxon>Pleosporomycetidae</taxon>
        <taxon>Pleosporales</taxon>
        <taxon>Massarineae</taxon>
        <taxon>Lentitheciaceae</taxon>
        <taxon>Lentithecium</taxon>
    </lineage>
</organism>
<sequence length="992" mass="111424">MIRSYICRQCRSRLWQRASSPRHPQWQSKAAFVTFRSVKPPAAPETQTQTQTTPGEAKNEGDKGDTPQSRDEDGPPPIRRVDPGQPAHVGRYSGRAYNADADAHEHADADASQSRQEDPLAPETATLSPARSIEEALSRKKAKKAWELFIQHYPSRTCPAFESPPFSDIPLLSGDKIFSRLLDGLNTAFCNFAAFEVTPTQALFRYQQLGIEDRLMWYHTIGYLTDQVLWSICDSRPEDGPKRGTKALLEELLSVWQLFFQCKGEAPDPLHGISPEWPHIPDLLSLRQILHGEGKFSRRLEKFHPKISSSPNLQFSAITIFNLFDEVNQESFQVSESLKNESAPFIRLVTAALAGSRLIESALLHTKYSLSFKNLPKNFQAAVLNQVNSAPIHALNKIGVRHWKRDGEEESDGKELSDAEKAENLESFYISQILNAVMHQSHVGRVETLWETIKVAYRGPDQKTAIPLRVYNSLLEGFMRLRHSEYTVIVWNHMIASSVKPDVSTWNAMLEGCKLAQDFEGFNAVWERMLKTGTNPDVYLWTNRIHGLVTFRQISMAFAAMDEMGKKWLAAENAIKNPPKPRKGNTPHPPALKANPFAKPSIETINGAISAVAGWREGRGMRYEQKLEYMQKVLQWAGNFGVQPNTRTYNILIQLYLSAGDYPTTFKLLRQMEREGLEGNIHTHTMLIQAAFDNQKFDGISKSEQADRILTLFSELEAGGLNLNDRVYSIIVDRLLKFYGNVSAARTVIDHMVSRKVVLEPHIYTSFISHYFSQSPPDIAAVDSLLLHIFSGPGAHTDKLFFDRVLEGYAKVGETGKMMSILARMSNHGKLPSLRALTHVVRALIEAGEWETARLIVRDVQKGEGVAKYGATGGKVQEARFFDMVRELGGNLLQPLAGEHFTAGARLRTAKPLGVGDRAEEMVGGEPQAADERIVGGVREDREVMMRPEAEAEADDEFVHAEHANYLSDEHEEHERQEWKRDDNGSVGGIPL</sequence>
<name>A0A6G1J0M7_9PLEO</name>
<dbReference type="GO" id="GO:0006396">
    <property type="term" value="P:RNA processing"/>
    <property type="evidence" value="ECO:0007669"/>
    <property type="project" value="TreeGrafter"/>
</dbReference>
<evidence type="ECO:0000313" key="4">
    <source>
        <dbReference type="Proteomes" id="UP000799291"/>
    </source>
</evidence>
<dbReference type="PROSITE" id="PS51375">
    <property type="entry name" value="PPR"/>
    <property type="match status" value="2"/>
</dbReference>
<gene>
    <name evidence="3" type="ORF">K458DRAFT_418722</name>
</gene>
<keyword evidence="4" id="KW-1185">Reference proteome</keyword>
<evidence type="ECO:0008006" key="5">
    <source>
        <dbReference type="Google" id="ProtNLM"/>
    </source>
</evidence>
<accession>A0A6G1J0M7</accession>
<dbReference type="InterPro" id="IPR002885">
    <property type="entry name" value="PPR_rpt"/>
</dbReference>
<dbReference type="AlphaFoldDB" id="A0A6G1J0M7"/>
<feature type="compositionally biased region" description="Basic and acidic residues" evidence="2">
    <location>
        <begin position="957"/>
        <end position="984"/>
    </location>
</feature>
<dbReference type="PANTHER" id="PTHR47934:SF6">
    <property type="entry name" value="MITOCHONDRIAL GROUP I INTRON SPLICING FACTOR CCM1-RELATED"/>
    <property type="match status" value="1"/>
</dbReference>
<dbReference type="InterPro" id="IPR011990">
    <property type="entry name" value="TPR-like_helical_dom_sf"/>
</dbReference>
<dbReference type="EMBL" id="MU005583">
    <property type="protein sequence ID" value="KAF2683740.1"/>
    <property type="molecule type" value="Genomic_DNA"/>
</dbReference>
<protein>
    <recommendedName>
        <fullName evidence="5">Pentacotripeptide-repeat region of PRORP domain-containing protein</fullName>
    </recommendedName>
</protein>
<evidence type="ECO:0000256" key="1">
    <source>
        <dbReference type="PROSITE-ProRule" id="PRU00708"/>
    </source>
</evidence>
<dbReference type="PANTHER" id="PTHR47934">
    <property type="entry name" value="PENTATRICOPEPTIDE REPEAT-CONTAINING PROTEIN PET309, MITOCHONDRIAL"/>
    <property type="match status" value="1"/>
</dbReference>
<dbReference type="Pfam" id="PF13812">
    <property type="entry name" value="PPR_3"/>
    <property type="match status" value="1"/>
</dbReference>
<feature type="compositionally biased region" description="Basic and acidic residues" evidence="2">
    <location>
        <begin position="57"/>
        <end position="73"/>
    </location>
</feature>
<feature type="repeat" description="PPR" evidence="1">
    <location>
        <begin position="645"/>
        <end position="679"/>
    </location>
</feature>
<dbReference type="Pfam" id="PF13041">
    <property type="entry name" value="PPR_2"/>
    <property type="match status" value="1"/>
</dbReference>
<proteinExistence type="predicted"/>
<dbReference type="Gene3D" id="1.25.40.10">
    <property type="entry name" value="Tetratricopeptide repeat domain"/>
    <property type="match status" value="3"/>
</dbReference>
<dbReference type="OrthoDB" id="185373at2759"/>
<dbReference type="NCBIfam" id="TIGR00756">
    <property type="entry name" value="PPR"/>
    <property type="match status" value="2"/>
</dbReference>